<dbReference type="SMART" id="SM00345">
    <property type="entry name" value="HTH_GNTR"/>
    <property type="match status" value="1"/>
</dbReference>
<name>A0ABT0A7U9_9SPHN</name>
<dbReference type="Gene3D" id="1.10.10.10">
    <property type="entry name" value="Winged helix-like DNA-binding domain superfamily/Winged helix DNA-binding domain"/>
    <property type="match status" value="1"/>
</dbReference>
<evidence type="ECO:0000256" key="4">
    <source>
        <dbReference type="SAM" id="MobiDB-lite"/>
    </source>
</evidence>
<keyword evidence="1" id="KW-0805">Transcription regulation</keyword>
<keyword evidence="2" id="KW-0238">DNA-binding</keyword>
<dbReference type="InterPro" id="IPR008920">
    <property type="entry name" value="TF_FadR/GntR_C"/>
</dbReference>
<keyword evidence="7" id="KW-1185">Reference proteome</keyword>
<dbReference type="CDD" id="cd07377">
    <property type="entry name" value="WHTH_GntR"/>
    <property type="match status" value="1"/>
</dbReference>
<proteinExistence type="predicted"/>
<dbReference type="SMART" id="SM00895">
    <property type="entry name" value="FCD"/>
    <property type="match status" value="1"/>
</dbReference>
<dbReference type="SUPFAM" id="SSF46785">
    <property type="entry name" value="Winged helix' DNA-binding domain"/>
    <property type="match status" value="1"/>
</dbReference>
<sequence length="263" mass="28423">MSRQTHAPASASESAPAKPQDRLYQELSQTLLREISEGVFPVGSRLPAERELATRYDVSRTTVRETMIALEVQGVVEVRVGSGAYVLQMPGAAAQPGINVTAFELTEARLLIEGESAALAATQASEKDIAAIAASLEAIARETNDVTESELADRDFHLGIARATRNRAIYEAVEHLWNQRESSPECALVHAKARTANIKPVVEEHSAILDALRAGDPAAARNAMRAHLSAVLESLLFATEEMAVEKAREASRSKRAIYARLTA</sequence>
<dbReference type="Pfam" id="PF00392">
    <property type="entry name" value="GntR"/>
    <property type="match status" value="1"/>
</dbReference>
<evidence type="ECO:0000256" key="1">
    <source>
        <dbReference type="ARBA" id="ARBA00023015"/>
    </source>
</evidence>
<evidence type="ECO:0000313" key="7">
    <source>
        <dbReference type="Proteomes" id="UP001162802"/>
    </source>
</evidence>
<reference evidence="6" key="1">
    <citation type="submission" date="2022-03" db="EMBL/GenBank/DDBJ databases">
        <title>Identification of a novel bacterium isolated from mangrove sediments.</title>
        <authorList>
            <person name="Pan X."/>
        </authorList>
    </citation>
    <scope>NUCLEOTIDE SEQUENCE</scope>
    <source>
        <strain evidence="6">B2637</strain>
    </source>
</reference>
<dbReference type="EMBL" id="JALHAT010000001">
    <property type="protein sequence ID" value="MCJ1959269.1"/>
    <property type="molecule type" value="Genomic_DNA"/>
</dbReference>
<feature type="compositionally biased region" description="Low complexity" evidence="4">
    <location>
        <begin position="7"/>
        <end position="18"/>
    </location>
</feature>
<evidence type="ECO:0000256" key="2">
    <source>
        <dbReference type="ARBA" id="ARBA00023125"/>
    </source>
</evidence>
<dbReference type="InterPro" id="IPR011711">
    <property type="entry name" value="GntR_C"/>
</dbReference>
<dbReference type="PROSITE" id="PS50949">
    <property type="entry name" value="HTH_GNTR"/>
    <property type="match status" value="1"/>
</dbReference>
<feature type="region of interest" description="Disordered" evidence="4">
    <location>
        <begin position="1"/>
        <end position="21"/>
    </location>
</feature>
<gene>
    <name evidence="6" type="ORF">MTR65_01070</name>
</gene>
<dbReference type="SUPFAM" id="SSF48008">
    <property type="entry name" value="GntR ligand-binding domain-like"/>
    <property type="match status" value="1"/>
</dbReference>
<dbReference type="PANTHER" id="PTHR43537:SF5">
    <property type="entry name" value="UXU OPERON TRANSCRIPTIONAL REGULATOR"/>
    <property type="match status" value="1"/>
</dbReference>
<evidence type="ECO:0000259" key="5">
    <source>
        <dbReference type="PROSITE" id="PS50949"/>
    </source>
</evidence>
<keyword evidence="3" id="KW-0804">Transcription</keyword>
<dbReference type="InterPro" id="IPR036390">
    <property type="entry name" value="WH_DNA-bd_sf"/>
</dbReference>
<dbReference type="PRINTS" id="PR00035">
    <property type="entry name" value="HTHGNTR"/>
</dbReference>
<evidence type="ECO:0000313" key="6">
    <source>
        <dbReference type="EMBL" id="MCJ1959269.1"/>
    </source>
</evidence>
<protein>
    <submittedName>
        <fullName evidence="6">FadR family transcriptional regulator</fullName>
    </submittedName>
</protein>
<comment type="caution">
    <text evidence="6">The sequence shown here is derived from an EMBL/GenBank/DDBJ whole genome shotgun (WGS) entry which is preliminary data.</text>
</comment>
<dbReference type="Pfam" id="PF07729">
    <property type="entry name" value="FCD"/>
    <property type="match status" value="1"/>
</dbReference>
<evidence type="ECO:0000256" key="3">
    <source>
        <dbReference type="ARBA" id="ARBA00023163"/>
    </source>
</evidence>
<dbReference type="Gene3D" id="1.20.120.530">
    <property type="entry name" value="GntR ligand-binding domain-like"/>
    <property type="match status" value="1"/>
</dbReference>
<dbReference type="InterPro" id="IPR036388">
    <property type="entry name" value="WH-like_DNA-bd_sf"/>
</dbReference>
<accession>A0ABT0A7U9</accession>
<dbReference type="Proteomes" id="UP001162802">
    <property type="component" value="Unassembled WGS sequence"/>
</dbReference>
<dbReference type="InterPro" id="IPR000524">
    <property type="entry name" value="Tscrpt_reg_HTH_GntR"/>
</dbReference>
<dbReference type="RefSeq" id="WP_213501176.1">
    <property type="nucleotide sequence ID" value="NZ_JALHAT010000001.1"/>
</dbReference>
<dbReference type="PANTHER" id="PTHR43537">
    <property type="entry name" value="TRANSCRIPTIONAL REGULATOR, GNTR FAMILY"/>
    <property type="match status" value="1"/>
</dbReference>
<organism evidence="6 7">
    <name type="scientific">Novosphingobium mangrovi</name>
    <name type="common">ex Hu et al. 2023</name>
    <dbReference type="NCBI Taxonomy" id="2930094"/>
    <lineage>
        <taxon>Bacteria</taxon>
        <taxon>Pseudomonadati</taxon>
        <taxon>Pseudomonadota</taxon>
        <taxon>Alphaproteobacteria</taxon>
        <taxon>Sphingomonadales</taxon>
        <taxon>Sphingomonadaceae</taxon>
        <taxon>Novosphingobium</taxon>
    </lineage>
</organism>
<feature type="domain" description="HTH gntR-type" evidence="5">
    <location>
        <begin position="21"/>
        <end position="89"/>
    </location>
</feature>